<dbReference type="InterPro" id="IPR006224">
    <property type="entry name" value="PsdUridine_synth_RluA-like_CS"/>
</dbReference>
<gene>
    <name evidence="7" type="ORF">UB32_11675</name>
</gene>
<name>A0A0D6Z939_9BACI</name>
<dbReference type="EMBL" id="JXIQ01000092">
    <property type="protein sequence ID" value="KIY21855.1"/>
    <property type="molecule type" value="Genomic_DNA"/>
</dbReference>
<dbReference type="AlphaFoldDB" id="A0A0D6Z939"/>
<dbReference type="GO" id="GO:0009982">
    <property type="term" value="F:pseudouridine synthase activity"/>
    <property type="evidence" value="ECO:0007669"/>
    <property type="project" value="InterPro"/>
</dbReference>
<keyword evidence="8" id="KW-1185">Reference proteome</keyword>
<evidence type="ECO:0000256" key="3">
    <source>
        <dbReference type="ARBA" id="ARBA00023235"/>
    </source>
</evidence>
<dbReference type="InterPro" id="IPR006225">
    <property type="entry name" value="PsdUridine_synth_RluC/D"/>
</dbReference>
<feature type="active site" evidence="4">
    <location>
        <position position="141"/>
    </location>
</feature>
<evidence type="ECO:0000256" key="2">
    <source>
        <dbReference type="ARBA" id="ARBA00010876"/>
    </source>
</evidence>
<dbReference type="GO" id="GO:0003723">
    <property type="term" value="F:RNA binding"/>
    <property type="evidence" value="ECO:0007669"/>
    <property type="project" value="InterPro"/>
</dbReference>
<keyword evidence="3 5" id="KW-0413">Isomerase</keyword>
<feature type="domain" description="Pseudouridine synthase RsuA/RluA-like" evidence="6">
    <location>
        <begin position="94"/>
        <end position="245"/>
    </location>
</feature>
<dbReference type="FunFam" id="3.30.2350.10:FF:000005">
    <property type="entry name" value="Pseudouridine synthase"/>
    <property type="match status" value="1"/>
</dbReference>
<proteinExistence type="inferred from homology"/>
<dbReference type="InterPro" id="IPR050188">
    <property type="entry name" value="RluA_PseudoU_synthase"/>
</dbReference>
<dbReference type="EC" id="5.4.99.-" evidence="5"/>
<evidence type="ECO:0000313" key="7">
    <source>
        <dbReference type="EMBL" id="KIY21855.1"/>
    </source>
</evidence>
<dbReference type="Gene3D" id="3.30.2350.10">
    <property type="entry name" value="Pseudouridine synthase"/>
    <property type="match status" value="1"/>
</dbReference>
<dbReference type="CDD" id="cd02869">
    <property type="entry name" value="PseudoU_synth_RluA_like"/>
    <property type="match status" value="1"/>
</dbReference>
<comment type="caution">
    <text evidence="7">The sequence shown here is derived from an EMBL/GenBank/DDBJ whole genome shotgun (WGS) entry which is preliminary data.</text>
</comment>
<dbReference type="GO" id="GO:0140098">
    <property type="term" value="F:catalytic activity, acting on RNA"/>
    <property type="evidence" value="ECO:0007669"/>
    <property type="project" value="UniProtKB-ARBA"/>
</dbReference>
<accession>A0A0D6Z939</accession>
<evidence type="ECO:0000259" key="6">
    <source>
        <dbReference type="Pfam" id="PF00849"/>
    </source>
</evidence>
<dbReference type="InterPro" id="IPR006145">
    <property type="entry name" value="PsdUridine_synth_RsuA/RluA"/>
</dbReference>
<protein>
    <recommendedName>
        <fullName evidence="5">Pseudouridine synthase</fullName>
        <ecNumber evidence="5">5.4.99.-</ecNumber>
    </recommendedName>
</protein>
<evidence type="ECO:0000256" key="1">
    <source>
        <dbReference type="ARBA" id="ARBA00000073"/>
    </source>
</evidence>
<evidence type="ECO:0000313" key="8">
    <source>
        <dbReference type="Proteomes" id="UP000032512"/>
    </source>
</evidence>
<sequence length="303" mass="34604">MIHTNKKGSWLEITVPEEWEKYTLETLFKDFWMAPKKLVHAFRMEKSVLLNGQVPDWTLPFQKNARLSLKLFTEEKPTHIPQYLNVDIIYEDDHLIVFNKPAGMDTHPNEDGQTGTLANAAAFHLLASGEVSRPRHIHRLDRDTTGAVLFAKNPLTAAILDKMLQERSIKRTYLALTDGIIRQKKGIIDKPIGRDRHHPTKRRVSENGQQAITYFHVIEKKKQHTLVQCSLATGRTHQIRVHFSAIGHPLTGDLLYGGSDGVSRQALHAVKLEFTHPFTQEKITCHAPFIDEEPIFTIDPYSI</sequence>
<evidence type="ECO:0000256" key="5">
    <source>
        <dbReference type="RuleBase" id="RU362028"/>
    </source>
</evidence>
<dbReference type="SUPFAM" id="SSF55120">
    <property type="entry name" value="Pseudouridine synthase"/>
    <property type="match status" value="1"/>
</dbReference>
<dbReference type="Proteomes" id="UP000032512">
    <property type="component" value="Unassembled WGS sequence"/>
</dbReference>
<dbReference type="GO" id="GO:0000455">
    <property type="term" value="P:enzyme-directed rRNA pseudouridine synthesis"/>
    <property type="evidence" value="ECO:0007669"/>
    <property type="project" value="TreeGrafter"/>
</dbReference>
<comment type="catalytic activity">
    <reaction evidence="1 5">
        <text>a uridine in RNA = a pseudouridine in RNA</text>
        <dbReference type="Rhea" id="RHEA:48348"/>
        <dbReference type="Rhea" id="RHEA-COMP:12068"/>
        <dbReference type="Rhea" id="RHEA-COMP:12069"/>
        <dbReference type="ChEBI" id="CHEBI:65314"/>
        <dbReference type="ChEBI" id="CHEBI:65315"/>
    </reaction>
</comment>
<dbReference type="PROSITE" id="PS01129">
    <property type="entry name" value="PSI_RLU"/>
    <property type="match status" value="1"/>
</dbReference>
<dbReference type="RefSeq" id="WP_044393995.1">
    <property type="nucleotide sequence ID" value="NZ_JXIQ01000092.1"/>
</dbReference>
<reference evidence="7 8" key="1">
    <citation type="submission" date="2015-01" db="EMBL/GenBank/DDBJ databases">
        <title>Draft genome sequences of the supercritical CO2 tolerant bacteria Bacillus subterraneus MITOT1 and Bacillus cereus MIT0214.</title>
        <authorList>
            <person name="Peet K.C."/>
            <person name="Thompson J.R."/>
        </authorList>
    </citation>
    <scope>NUCLEOTIDE SEQUENCE [LARGE SCALE GENOMIC DNA]</scope>
    <source>
        <strain evidence="7 8">MITOT1</strain>
    </source>
</reference>
<dbReference type="PANTHER" id="PTHR21600">
    <property type="entry name" value="MITOCHONDRIAL RNA PSEUDOURIDINE SYNTHASE"/>
    <property type="match status" value="1"/>
</dbReference>
<dbReference type="PATRIC" id="fig|285983.3.peg.1002"/>
<dbReference type="PANTHER" id="PTHR21600:SF71">
    <property type="entry name" value="PSEUDOURIDINE SYNTHASE"/>
    <property type="match status" value="1"/>
</dbReference>
<comment type="function">
    <text evidence="5">Responsible for synthesis of pseudouridine from uracil.</text>
</comment>
<evidence type="ECO:0000256" key="4">
    <source>
        <dbReference type="PIRSR" id="PIRSR606225-1"/>
    </source>
</evidence>
<organism evidence="7 8">
    <name type="scientific">Mesobacillus subterraneus</name>
    <dbReference type="NCBI Taxonomy" id="285983"/>
    <lineage>
        <taxon>Bacteria</taxon>
        <taxon>Bacillati</taxon>
        <taxon>Bacillota</taxon>
        <taxon>Bacilli</taxon>
        <taxon>Bacillales</taxon>
        <taxon>Bacillaceae</taxon>
        <taxon>Mesobacillus</taxon>
    </lineage>
</organism>
<comment type="similarity">
    <text evidence="2 5">Belongs to the pseudouridine synthase RluA family.</text>
</comment>
<dbReference type="Pfam" id="PF00849">
    <property type="entry name" value="PseudoU_synth_2"/>
    <property type="match status" value="1"/>
</dbReference>
<dbReference type="OrthoDB" id="9807829at2"/>
<dbReference type="InterPro" id="IPR020103">
    <property type="entry name" value="PsdUridine_synth_cat_dom_sf"/>
</dbReference>
<dbReference type="NCBIfam" id="TIGR00005">
    <property type="entry name" value="rluA_subfam"/>
    <property type="match status" value="1"/>
</dbReference>